<keyword evidence="2 4" id="KW-0732">Signal</keyword>
<feature type="chain" id="PRO_5045256483" evidence="4">
    <location>
        <begin position="23"/>
        <end position="331"/>
    </location>
</feature>
<reference evidence="5 6" key="2">
    <citation type="submission" date="2024-06" db="EMBL/GenBank/DDBJ databases">
        <title>Thioclava kandeliae sp. nov. from a rhizosphere soil sample of Kandelia candel in a mangrove.</title>
        <authorList>
            <person name="Mu T."/>
        </authorList>
    </citation>
    <scope>NUCLEOTIDE SEQUENCE [LARGE SCALE GENOMIC DNA]</scope>
    <source>
        <strain evidence="5 6">CPCC 100088</strain>
    </source>
</reference>
<dbReference type="Proteomes" id="UP001438953">
    <property type="component" value="Unassembled WGS sequence"/>
</dbReference>
<dbReference type="NCBIfam" id="NF037995">
    <property type="entry name" value="TRAP_S1"/>
    <property type="match status" value="1"/>
</dbReference>
<evidence type="ECO:0000256" key="1">
    <source>
        <dbReference type="ARBA" id="ARBA00004418"/>
    </source>
</evidence>
<accession>A0ABV1SHL8</accession>
<dbReference type="InterPro" id="IPR018389">
    <property type="entry name" value="DctP_fam"/>
</dbReference>
<dbReference type="Pfam" id="PF03480">
    <property type="entry name" value="DctP"/>
    <property type="match status" value="1"/>
</dbReference>
<comment type="subcellular location">
    <subcellularLocation>
        <location evidence="1">Periplasm</location>
    </subcellularLocation>
</comment>
<protein>
    <submittedName>
        <fullName evidence="5">TRAP transporter substrate-binding protein</fullName>
    </submittedName>
</protein>
<dbReference type="PANTHER" id="PTHR33376:SF4">
    <property type="entry name" value="SIALIC ACID-BINDING PERIPLASMIC PROTEIN SIAP"/>
    <property type="match status" value="1"/>
</dbReference>
<comment type="caution">
    <text evidence="5">The sequence shown here is derived from an EMBL/GenBank/DDBJ whole genome shotgun (WGS) entry which is preliminary data.</text>
</comment>
<evidence type="ECO:0000313" key="5">
    <source>
        <dbReference type="EMBL" id="MER5172403.1"/>
    </source>
</evidence>
<evidence type="ECO:0000256" key="2">
    <source>
        <dbReference type="ARBA" id="ARBA00022729"/>
    </source>
</evidence>
<keyword evidence="6" id="KW-1185">Reference proteome</keyword>
<proteinExistence type="predicted"/>
<evidence type="ECO:0000256" key="4">
    <source>
        <dbReference type="SAM" id="SignalP"/>
    </source>
</evidence>
<dbReference type="CDD" id="cd13603">
    <property type="entry name" value="PBP2_TRAP_Siap_TeaA_like"/>
    <property type="match status" value="1"/>
</dbReference>
<reference evidence="5 6" key="1">
    <citation type="submission" date="2024-01" db="EMBL/GenBank/DDBJ databases">
        <authorList>
            <person name="Deng Y."/>
            <person name="Su J."/>
        </authorList>
    </citation>
    <scope>NUCLEOTIDE SEQUENCE [LARGE SCALE GENOMIC DNA]</scope>
    <source>
        <strain evidence="5 6">CPCC 100088</strain>
    </source>
</reference>
<evidence type="ECO:0000313" key="6">
    <source>
        <dbReference type="Proteomes" id="UP001438953"/>
    </source>
</evidence>
<dbReference type="InterPro" id="IPR038404">
    <property type="entry name" value="TRAP_DctP_sf"/>
</dbReference>
<keyword evidence="3" id="KW-0574">Periplasm</keyword>
<evidence type="ECO:0000256" key="3">
    <source>
        <dbReference type="ARBA" id="ARBA00022764"/>
    </source>
</evidence>
<dbReference type="Gene3D" id="3.40.190.170">
    <property type="entry name" value="Bacterial extracellular solute-binding protein, family 7"/>
    <property type="match status" value="1"/>
</dbReference>
<gene>
    <name evidence="5" type="ORF">VSX56_11520</name>
</gene>
<feature type="signal peptide" evidence="4">
    <location>
        <begin position="1"/>
        <end position="22"/>
    </location>
</feature>
<dbReference type="PANTHER" id="PTHR33376">
    <property type="match status" value="1"/>
</dbReference>
<organism evidence="5 6">
    <name type="scientific">Thioclava kandeliae</name>
    <dbReference type="NCBI Taxonomy" id="3070818"/>
    <lineage>
        <taxon>Bacteria</taxon>
        <taxon>Pseudomonadati</taxon>
        <taxon>Pseudomonadota</taxon>
        <taxon>Alphaproteobacteria</taxon>
        <taxon>Rhodobacterales</taxon>
        <taxon>Paracoccaceae</taxon>
        <taxon>Thioclava</taxon>
    </lineage>
</organism>
<name>A0ABV1SHL8_9RHOB</name>
<dbReference type="EMBL" id="JAYWLC010000008">
    <property type="protein sequence ID" value="MER5172403.1"/>
    <property type="molecule type" value="Genomic_DNA"/>
</dbReference>
<sequence>MSMMFRIAGALMAAGLALPAHAETWRLSSMMTPDSFEGQTYQKFADLVDEYSNGDLTIKIYPNEQIGSMDSVVEQLSAGVIQLAPSAVGFMSRWEPGIKFAASPFLFDDYDHWARFIDGDLFQGWLNEVKDEAGISVLGDIPAMPRGSFRTLLTTKPIETADDIKGLKIRQYQSDLMIDAWTYLGAEVRVLPWGEVYDGINRGIVDAVTAPAESIESMRFYEVAPNIIRTDEYPQAVAFMMSEKAWEKLPEADQQALLRAHKEAAAYGRDLLAKQSATLKADLEAHDGVNVNFEFDTAPLVAKMKDFYAEYDKEGKLPEGLLDAVDAARDK</sequence>
<dbReference type="RefSeq" id="WP_349294985.1">
    <property type="nucleotide sequence ID" value="NZ_JAYWLC010000008.1"/>
</dbReference>